<keyword evidence="1" id="KW-0472">Membrane</keyword>
<gene>
    <name evidence="2" type="ORF">HXK23_01185</name>
</gene>
<organism evidence="2 3">
    <name type="scientific">Lancefieldella parvula</name>
    <dbReference type="NCBI Taxonomy" id="1382"/>
    <lineage>
        <taxon>Bacteria</taxon>
        <taxon>Bacillati</taxon>
        <taxon>Actinomycetota</taxon>
        <taxon>Coriobacteriia</taxon>
        <taxon>Coriobacteriales</taxon>
        <taxon>Atopobiaceae</taxon>
        <taxon>Lancefieldella</taxon>
    </lineage>
</organism>
<feature type="transmembrane region" description="Helical" evidence="1">
    <location>
        <begin position="66"/>
        <end position="88"/>
    </location>
</feature>
<dbReference type="EMBL" id="JABZGT010000033">
    <property type="protein sequence ID" value="MBF4808833.1"/>
    <property type="molecule type" value="Genomic_DNA"/>
</dbReference>
<name>A0A930YP96_9ACTN</name>
<protein>
    <submittedName>
        <fullName evidence="2">DUF3021 domain-containing protein</fullName>
    </submittedName>
</protein>
<evidence type="ECO:0000313" key="2">
    <source>
        <dbReference type="EMBL" id="MBF4808833.1"/>
    </source>
</evidence>
<feature type="transmembrane region" description="Helical" evidence="1">
    <location>
        <begin position="128"/>
        <end position="151"/>
    </location>
</feature>
<comment type="caution">
    <text evidence="2">The sequence shown here is derived from an EMBL/GenBank/DDBJ whole genome shotgun (WGS) entry which is preliminary data.</text>
</comment>
<feature type="transmembrane region" description="Helical" evidence="1">
    <location>
        <begin position="40"/>
        <end position="60"/>
    </location>
</feature>
<sequence>MERNESQNWQEIERETQQEFNEGLNKTVGQIACKGISSGAICFTGISLVYGVIALAINYGDRQNNITLLTLIAAGVCSGIYQQIWFNYQPLITKLSYLQRYLGFNVCLFPTLVAMALVGGWVPNLAQAWMSFTALYLVILLVTTLIFNAIFKKEEQKYKAAFEKYQASRRA</sequence>
<accession>A0A930YP96</accession>
<keyword evidence="1" id="KW-1133">Transmembrane helix</keyword>
<proteinExistence type="predicted"/>
<evidence type="ECO:0000256" key="1">
    <source>
        <dbReference type="SAM" id="Phobius"/>
    </source>
</evidence>
<dbReference type="Proteomes" id="UP000772566">
    <property type="component" value="Unassembled WGS sequence"/>
</dbReference>
<evidence type="ECO:0000313" key="3">
    <source>
        <dbReference type="Proteomes" id="UP000772566"/>
    </source>
</evidence>
<keyword evidence="1" id="KW-0812">Transmembrane</keyword>
<reference evidence="2" key="1">
    <citation type="submission" date="2020-04" db="EMBL/GenBank/DDBJ databases">
        <title>Deep metagenomics examines the oral microbiome during advanced dental caries in children, revealing novel taxa and co-occurrences with host molecules.</title>
        <authorList>
            <person name="Baker J.L."/>
            <person name="Morton J.T."/>
            <person name="Dinis M."/>
            <person name="Alvarez R."/>
            <person name="Tran N.C."/>
            <person name="Knight R."/>
            <person name="Edlund A."/>
        </authorList>
    </citation>
    <scope>NUCLEOTIDE SEQUENCE</scope>
    <source>
        <strain evidence="2">JCVI_22A_bin.2</strain>
    </source>
</reference>
<dbReference type="AlphaFoldDB" id="A0A930YP96"/>
<feature type="transmembrane region" description="Helical" evidence="1">
    <location>
        <begin position="100"/>
        <end position="122"/>
    </location>
</feature>